<dbReference type="PANTHER" id="PTHR23227:SF67">
    <property type="entry name" value="CRANIOFACIAL DEVELOPMENT PROTEIN 2-LIKE"/>
    <property type="match status" value="1"/>
</dbReference>
<dbReference type="InParanoid" id="A0A3Q1EK63"/>
<dbReference type="InterPro" id="IPR036691">
    <property type="entry name" value="Endo/exonu/phosph_ase_sf"/>
</dbReference>
<reference evidence="3" key="1">
    <citation type="submission" date="2025-08" db="UniProtKB">
        <authorList>
            <consortium name="Ensembl"/>
        </authorList>
    </citation>
    <scope>IDENTIFICATION</scope>
</reference>
<proteinExistence type="predicted"/>
<evidence type="ECO:0000313" key="3">
    <source>
        <dbReference type="Ensembl" id="ENSAPOP00000004876.1"/>
    </source>
</evidence>
<dbReference type="Proteomes" id="UP000257200">
    <property type="component" value="Unplaced"/>
</dbReference>
<organism evidence="3 4">
    <name type="scientific">Acanthochromis polyacanthus</name>
    <name type="common">spiny chromis</name>
    <dbReference type="NCBI Taxonomy" id="80966"/>
    <lineage>
        <taxon>Eukaryota</taxon>
        <taxon>Metazoa</taxon>
        <taxon>Chordata</taxon>
        <taxon>Craniata</taxon>
        <taxon>Vertebrata</taxon>
        <taxon>Euteleostomi</taxon>
        <taxon>Actinopterygii</taxon>
        <taxon>Neopterygii</taxon>
        <taxon>Teleostei</taxon>
        <taxon>Neoteleostei</taxon>
        <taxon>Acanthomorphata</taxon>
        <taxon>Ovalentaria</taxon>
        <taxon>Pomacentridae</taxon>
        <taxon>Acanthochromis</taxon>
    </lineage>
</organism>
<dbReference type="AlphaFoldDB" id="A0A3Q1EK63"/>
<dbReference type="InterPro" id="IPR027124">
    <property type="entry name" value="Swc5/CFDP1/2"/>
</dbReference>
<dbReference type="GO" id="GO:0003824">
    <property type="term" value="F:catalytic activity"/>
    <property type="evidence" value="ECO:0007669"/>
    <property type="project" value="InterPro"/>
</dbReference>
<dbReference type="CDD" id="cd09076">
    <property type="entry name" value="L1-EN"/>
    <property type="match status" value="1"/>
</dbReference>
<dbReference type="Pfam" id="PF14529">
    <property type="entry name" value="Exo_endo_phos_2"/>
    <property type="match status" value="1"/>
</dbReference>
<dbReference type="GeneTree" id="ENSGT00940000163895"/>
<accession>A0A3Q1EK63</accession>
<evidence type="ECO:0000313" key="4">
    <source>
        <dbReference type="Proteomes" id="UP000257200"/>
    </source>
</evidence>
<dbReference type="PANTHER" id="PTHR23227">
    <property type="entry name" value="BUCENTAUR RELATED"/>
    <property type="match status" value="1"/>
</dbReference>
<feature type="compositionally biased region" description="Polar residues" evidence="1">
    <location>
        <begin position="368"/>
        <end position="382"/>
    </location>
</feature>
<reference evidence="3" key="2">
    <citation type="submission" date="2025-09" db="UniProtKB">
        <authorList>
            <consortium name="Ensembl"/>
        </authorList>
    </citation>
    <scope>IDENTIFICATION</scope>
</reference>
<name>A0A3Q1EK63_9TELE</name>
<dbReference type="SUPFAM" id="SSF56219">
    <property type="entry name" value="DNase I-like"/>
    <property type="match status" value="1"/>
</dbReference>
<dbReference type="STRING" id="80966.ENSAPOP00000004876"/>
<feature type="compositionally biased region" description="Polar residues" evidence="1">
    <location>
        <begin position="70"/>
        <end position="97"/>
    </location>
</feature>
<feature type="region of interest" description="Disordered" evidence="1">
    <location>
        <begin position="356"/>
        <end position="382"/>
    </location>
</feature>
<evidence type="ECO:0000259" key="2">
    <source>
        <dbReference type="Pfam" id="PF14529"/>
    </source>
</evidence>
<feature type="domain" description="Endonuclease/exonuclease/phosphatase" evidence="2">
    <location>
        <begin position="207"/>
        <end position="345"/>
    </location>
</feature>
<protein>
    <recommendedName>
        <fullName evidence="2">Endonuclease/exonuclease/phosphatase domain-containing protein</fullName>
    </recommendedName>
</protein>
<dbReference type="InterPro" id="IPR005135">
    <property type="entry name" value="Endo/exonuclease/phosphatase"/>
</dbReference>
<keyword evidence="4" id="KW-1185">Reference proteome</keyword>
<dbReference type="Ensembl" id="ENSAPOT00000009295.1">
    <property type="protein sequence ID" value="ENSAPOP00000004876.1"/>
    <property type="gene ID" value="ENSAPOG00000006509.1"/>
</dbReference>
<feature type="region of interest" description="Disordered" evidence="1">
    <location>
        <begin position="66"/>
        <end position="103"/>
    </location>
</feature>
<evidence type="ECO:0000256" key="1">
    <source>
        <dbReference type="SAM" id="MobiDB-lite"/>
    </source>
</evidence>
<dbReference type="Gene3D" id="3.60.10.10">
    <property type="entry name" value="Endonuclease/exonuclease/phosphatase"/>
    <property type="match status" value="1"/>
</dbReference>
<sequence>MKTGVAEEADEPKSEMVNGLDGTTARWVTHPGHTPDSHGLVASYLRKDWGPTEYDPIVRYGRYITGPPAVNSSSSDTEETPTLMNRTSDNDDSSLNPTGKFDSDNRSLEMRKKLLKIGTWNVRTLFKAAKMHNLTKEMDSMKLDILGVCETRWTESGKLTDKDKSMVYSGGQKHQYGVEIANAMIGFWPVSERLIMVKLNGKPFDVNIIQIYATTQDHTENETEEFYDNLQKLMEYTKSAEVNIIMGDLNAKVGKGAEHPVEGNYGLGTRNDRGSKLIKFCKGNNLLIMNTMFKHHPKNIHTWKSPGYVYRNQIDYIMINDRFRNSVKNVKTHPGADIDSDHNPVVMTLKLKLKTRQKPRKLSKIPGKTSQQAATPSGLTAI</sequence>
<feature type="region of interest" description="Disordered" evidence="1">
    <location>
        <begin position="1"/>
        <end position="37"/>
    </location>
</feature>